<accession>A0A7W5P6L0</accession>
<dbReference type="GO" id="GO:0005829">
    <property type="term" value="C:cytosol"/>
    <property type="evidence" value="ECO:0007669"/>
    <property type="project" value="TreeGrafter"/>
</dbReference>
<dbReference type="NCBIfam" id="TIGR00147">
    <property type="entry name" value="YegS/Rv2252/BmrU family lipid kinase"/>
    <property type="match status" value="1"/>
</dbReference>
<dbReference type="GO" id="GO:0008654">
    <property type="term" value="P:phospholipid biosynthetic process"/>
    <property type="evidence" value="ECO:0007669"/>
    <property type="project" value="InterPro"/>
</dbReference>
<gene>
    <name evidence="2" type="ORF">FHX39_001573</name>
</gene>
<dbReference type="InterPro" id="IPR016064">
    <property type="entry name" value="NAD/diacylglycerol_kinase_sf"/>
</dbReference>
<dbReference type="RefSeq" id="WP_183337539.1">
    <property type="nucleotide sequence ID" value="NZ_JACHZG010000001.1"/>
</dbReference>
<dbReference type="AlphaFoldDB" id="A0A7W5P6L0"/>
<keyword evidence="3" id="KW-1185">Reference proteome</keyword>
<dbReference type="PANTHER" id="PTHR30492">
    <property type="entry name" value="METHYLGLYOXAL SYNTHASE"/>
    <property type="match status" value="1"/>
</dbReference>
<dbReference type="EMBL" id="JACHZG010000001">
    <property type="protein sequence ID" value="MBB3326629.1"/>
    <property type="molecule type" value="Genomic_DNA"/>
</dbReference>
<dbReference type="NCBIfam" id="NF009604">
    <property type="entry name" value="PRK13057.1"/>
    <property type="match status" value="1"/>
</dbReference>
<dbReference type="Proteomes" id="UP000565572">
    <property type="component" value="Unassembled WGS sequence"/>
</dbReference>
<dbReference type="InterPro" id="IPR001206">
    <property type="entry name" value="Diacylglycerol_kinase_cat_dom"/>
</dbReference>
<dbReference type="InterPro" id="IPR045540">
    <property type="entry name" value="YegS/DAGK_C"/>
</dbReference>
<dbReference type="Pfam" id="PF00781">
    <property type="entry name" value="DAGK_cat"/>
    <property type="match status" value="1"/>
</dbReference>
<dbReference type="PANTHER" id="PTHR30492:SF0">
    <property type="entry name" value="METHYLGLYOXAL SYNTHASE"/>
    <property type="match status" value="1"/>
</dbReference>
<keyword evidence="2" id="KW-0418">Kinase</keyword>
<dbReference type="InterPro" id="IPR004363">
    <property type="entry name" value="Methylgl_synth"/>
</dbReference>
<comment type="caution">
    <text evidence="2">The sequence shown here is derived from an EMBL/GenBank/DDBJ whole genome shotgun (WGS) entry which is preliminary data.</text>
</comment>
<sequence>MTTTTDRAALIVNTASRRGAVAYETAHRLLLERGVPIVDAFPVTDPARLRETVEQAVANDHGLVVVGGGDGTVSSVVDALVGTGVTLGLLPLGTANDLARTLEVPLALEAACATVAHGKVVDIDVGRIGGTAFLNVASLGLSVEVARSMSPLLKRRLGPLAYPLAAVPAYRRHRAFTAELTFPAGDHEPVRLPNLLQLAVGNGRFYGGGNAVSVEAGIDDHSLDVYAIPHGRFREHVNVARSFRSGGFVEHPEVVHLRTRAVDVATDHPMSVNVDGEIIATTPVSFTVSANALDVLVPQGSTAARQDREASARDR</sequence>
<dbReference type="PROSITE" id="PS50146">
    <property type="entry name" value="DAGK"/>
    <property type="match status" value="1"/>
</dbReference>
<evidence type="ECO:0000259" key="1">
    <source>
        <dbReference type="PROSITE" id="PS50146"/>
    </source>
</evidence>
<dbReference type="GO" id="GO:0005524">
    <property type="term" value="F:ATP binding"/>
    <property type="evidence" value="ECO:0007669"/>
    <property type="project" value="InterPro"/>
</dbReference>
<dbReference type="InterPro" id="IPR005218">
    <property type="entry name" value="Diacylglycerol/lipid_kinase"/>
</dbReference>
<reference evidence="2 3" key="1">
    <citation type="submission" date="2020-08" db="EMBL/GenBank/DDBJ databases">
        <title>Sequencing the genomes of 1000 actinobacteria strains.</title>
        <authorList>
            <person name="Klenk H.-P."/>
        </authorList>
    </citation>
    <scope>NUCLEOTIDE SEQUENCE [LARGE SCALE GENOMIC DNA]</scope>
    <source>
        <strain evidence="2 3">DSM 11053</strain>
    </source>
</reference>
<keyword evidence="2" id="KW-0808">Transferase</keyword>
<dbReference type="GO" id="GO:0019242">
    <property type="term" value="P:methylglyoxal biosynthetic process"/>
    <property type="evidence" value="ECO:0007669"/>
    <property type="project" value="InterPro"/>
</dbReference>
<evidence type="ECO:0000313" key="3">
    <source>
        <dbReference type="Proteomes" id="UP000565572"/>
    </source>
</evidence>
<proteinExistence type="predicted"/>
<dbReference type="SUPFAM" id="SSF111331">
    <property type="entry name" value="NAD kinase/diacylglycerol kinase-like"/>
    <property type="match status" value="1"/>
</dbReference>
<dbReference type="SMART" id="SM00046">
    <property type="entry name" value="DAGKc"/>
    <property type="match status" value="1"/>
</dbReference>
<protein>
    <submittedName>
        <fullName evidence="2">YegS/Rv2252/BmrU family lipid kinase</fullName>
    </submittedName>
</protein>
<organism evidence="2 3">
    <name type="scientific">Microlunatus antarcticus</name>
    <dbReference type="NCBI Taxonomy" id="53388"/>
    <lineage>
        <taxon>Bacteria</taxon>
        <taxon>Bacillati</taxon>
        <taxon>Actinomycetota</taxon>
        <taxon>Actinomycetes</taxon>
        <taxon>Propionibacteriales</taxon>
        <taxon>Propionibacteriaceae</taxon>
        <taxon>Microlunatus</taxon>
    </lineage>
</organism>
<evidence type="ECO:0000313" key="2">
    <source>
        <dbReference type="EMBL" id="MBB3326629.1"/>
    </source>
</evidence>
<feature type="domain" description="DAGKc" evidence="1">
    <location>
        <begin position="3"/>
        <end position="132"/>
    </location>
</feature>
<dbReference type="Pfam" id="PF19279">
    <property type="entry name" value="YegS_C"/>
    <property type="match status" value="1"/>
</dbReference>
<dbReference type="Gene3D" id="3.40.50.10330">
    <property type="entry name" value="Probable inorganic polyphosphate/atp-NAD kinase, domain 1"/>
    <property type="match status" value="1"/>
</dbReference>
<dbReference type="GO" id="GO:0016301">
    <property type="term" value="F:kinase activity"/>
    <property type="evidence" value="ECO:0007669"/>
    <property type="project" value="UniProtKB-KW"/>
</dbReference>
<dbReference type="InterPro" id="IPR017438">
    <property type="entry name" value="ATP-NAD_kinase_N"/>
</dbReference>
<dbReference type="Gene3D" id="2.60.200.40">
    <property type="match status" value="1"/>
</dbReference>
<dbReference type="GO" id="GO:0008929">
    <property type="term" value="F:methylglyoxal synthase activity"/>
    <property type="evidence" value="ECO:0007669"/>
    <property type="project" value="InterPro"/>
</dbReference>
<name>A0A7W5P6L0_9ACTN</name>